<dbReference type="InterPro" id="IPR003370">
    <property type="entry name" value="Chromate_transpt"/>
</dbReference>
<evidence type="ECO:0000256" key="1">
    <source>
        <dbReference type="ARBA" id="ARBA00004651"/>
    </source>
</evidence>
<protein>
    <recommendedName>
        <fullName evidence="11">Chromate ion transporter</fullName>
    </recommendedName>
</protein>
<feature type="transmembrane region" description="Helical" evidence="8">
    <location>
        <begin position="220"/>
        <end position="243"/>
    </location>
</feature>
<accession>A0A9W8JJ06</accession>
<evidence type="ECO:0000256" key="5">
    <source>
        <dbReference type="ARBA" id="ARBA00022989"/>
    </source>
</evidence>
<feature type="non-terminal residue" evidence="9">
    <location>
        <position position="1"/>
    </location>
</feature>
<dbReference type="PANTHER" id="PTHR33567:SF3">
    <property type="entry name" value="CHROMATE ION TRANSPORTER (EUROFUNG)"/>
    <property type="match status" value="1"/>
</dbReference>
<keyword evidence="3" id="KW-1003">Cell membrane</keyword>
<evidence type="ECO:0000256" key="4">
    <source>
        <dbReference type="ARBA" id="ARBA00022692"/>
    </source>
</evidence>
<keyword evidence="4 8" id="KW-0812">Transmembrane</keyword>
<reference evidence="9" key="1">
    <citation type="submission" date="2022-06" db="EMBL/GenBank/DDBJ databases">
        <title>Genome Sequence of Candolleomyces eurysporus.</title>
        <authorList>
            <person name="Buettner E."/>
        </authorList>
    </citation>
    <scope>NUCLEOTIDE SEQUENCE</scope>
    <source>
        <strain evidence="9">VTCC 930004</strain>
    </source>
</reference>
<feature type="transmembrane region" description="Helical" evidence="8">
    <location>
        <begin position="379"/>
        <end position="402"/>
    </location>
</feature>
<evidence type="ECO:0000313" key="10">
    <source>
        <dbReference type="Proteomes" id="UP001140091"/>
    </source>
</evidence>
<feature type="transmembrane region" description="Helical" evidence="8">
    <location>
        <begin position="455"/>
        <end position="475"/>
    </location>
</feature>
<comment type="caution">
    <text evidence="9">The sequence shown here is derived from an EMBL/GenBank/DDBJ whole genome shotgun (WGS) entry which is preliminary data.</text>
</comment>
<name>A0A9W8JJ06_9AGAR</name>
<comment type="similarity">
    <text evidence="2">Belongs to the chromate ion transporter (CHR) (TC 2.A.51) family.</text>
</comment>
<dbReference type="OrthoDB" id="2160638at2759"/>
<evidence type="ECO:0000256" key="6">
    <source>
        <dbReference type="ARBA" id="ARBA00023136"/>
    </source>
</evidence>
<dbReference type="AlphaFoldDB" id="A0A9W8JJ06"/>
<evidence type="ECO:0000256" key="7">
    <source>
        <dbReference type="SAM" id="MobiDB-lite"/>
    </source>
</evidence>
<organism evidence="9 10">
    <name type="scientific">Candolleomyces eurysporus</name>
    <dbReference type="NCBI Taxonomy" id="2828524"/>
    <lineage>
        <taxon>Eukaryota</taxon>
        <taxon>Fungi</taxon>
        <taxon>Dikarya</taxon>
        <taxon>Basidiomycota</taxon>
        <taxon>Agaricomycotina</taxon>
        <taxon>Agaricomycetes</taxon>
        <taxon>Agaricomycetidae</taxon>
        <taxon>Agaricales</taxon>
        <taxon>Agaricineae</taxon>
        <taxon>Psathyrellaceae</taxon>
        <taxon>Candolleomyces</taxon>
    </lineage>
</organism>
<sequence length="535" mass="57371">MLFNIAQIRAGIIPATVIFLLWSLPASLAMFGLSLGVQRINNVLPDPVYALLSGLNASTVGLIALAAVQLARKAITDKLTRLPVVFGACAGLCYNALWTQRQLGPNPRTPFSQLDLRPRHPCQIRKEVPPVHFQIFHQRFVDGSGKVPWIDEQTYQEVFAVCQALPGPASTKMLFSIAQIRAGLIPALLVFAFWSLPVVITTYGLALGAQRIDDVLPDPVYALLSGLNAATVGIIALAAVQLARKAITDKLTRHLCPRVGPPASEDIKLVHRRLGDTGSPAVEHSNETSRPSTPTPRPSPHSISGHGIPVKIGITLIILFFAVFTALMVLRGSLRAPPLLFALFNMFLAGTIIFGGGPVVIPLLREYVVEPGWVSSRDFLLGLAIIQAMPGPNFNFAVYLGALATLSGTTNHSVATTLPGAILAFIGIFTPGLFLSVGFQSIWRALRKRPEVVSILRGVNAAAVGFVFTAVYRLWEIGYLTKESARGSSLGREPWWLLVASATFTAVEWFGVPPPAAILGGGVAGIGWWGAVGRS</sequence>
<keyword evidence="6 8" id="KW-0472">Membrane</keyword>
<dbReference type="PANTHER" id="PTHR33567">
    <property type="entry name" value="CHROMATE ION TRANSPORTER (EUROFUNG)"/>
    <property type="match status" value="1"/>
</dbReference>
<dbReference type="Pfam" id="PF02417">
    <property type="entry name" value="Chromate_transp"/>
    <property type="match status" value="3"/>
</dbReference>
<feature type="transmembrane region" description="Helical" evidence="8">
    <location>
        <begin position="342"/>
        <end position="367"/>
    </location>
</feature>
<dbReference type="EMBL" id="JANBPK010000806">
    <property type="protein sequence ID" value="KAJ2931705.1"/>
    <property type="molecule type" value="Genomic_DNA"/>
</dbReference>
<feature type="transmembrane region" description="Helical" evidence="8">
    <location>
        <begin position="12"/>
        <end position="36"/>
    </location>
</feature>
<keyword evidence="5 8" id="KW-1133">Transmembrane helix</keyword>
<proteinExistence type="inferred from homology"/>
<evidence type="ECO:0000256" key="2">
    <source>
        <dbReference type="ARBA" id="ARBA00005262"/>
    </source>
</evidence>
<dbReference type="Proteomes" id="UP001140091">
    <property type="component" value="Unassembled WGS sequence"/>
</dbReference>
<evidence type="ECO:0008006" key="11">
    <source>
        <dbReference type="Google" id="ProtNLM"/>
    </source>
</evidence>
<keyword evidence="10" id="KW-1185">Reference proteome</keyword>
<dbReference type="GO" id="GO:0015109">
    <property type="term" value="F:chromate transmembrane transporter activity"/>
    <property type="evidence" value="ECO:0007669"/>
    <property type="project" value="InterPro"/>
</dbReference>
<comment type="subcellular location">
    <subcellularLocation>
        <location evidence="1">Cell membrane</location>
        <topology evidence="1">Multi-pass membrane protein</topology>
    </subcellularLocation>
</comment>
<feature type="transmembrane region" description="Helical" evidence="8">
    <location>
        <begin position="312"/>
        <end position="330"/>
    </location>
</feature>
<dbReference type="GO" id="GO:0005886">
    <property type="term" value="C:plasma membrane"/>
    <property type="evidence" value="ECO:0007669"/>
    <property type="project" value="UniProtKB-SubCell"/>
</dbReference>
<evidence type="ECO:0000313" key="9">
    <source>
        <dbReference type="EMBL" id="KAJ2931705.1"/>
    </source>
</evidence>
<feature type="transmembrane region" description="Helical" evidence="8">
    <location>
        <begin position="48"/>
        <end position="71"/>
    </location>
</feature>
<gene>
    <name evidence="9" type="ORF">H1R20_g5524</name>
</gene>
<feature type="transmembrane region" description="Helical" evidence="8">
    <location>
        <begin position="422"/>
        <end position="443"/>
    </location>
</feature>
<evidence type="ECO:0000256" key="8">
    <source>
        <dbReference type="SAM" id="Phobius"/>
    </source>
</evidence>
<evidence type="ECO:0000256" key="3">
    <source>
        <dbReference type="ARBA" id="ARBA00022475"/>
    </source>
</evidence>
<feature type="transmembrane region" description="Helical" evidence="8">
    <location>
        <begin position="182"/>
        <end position="200"/>
    </location>
</feature>
<feature type="region of interest" description="Disordered" evidence="7">
    <location>
        <begin position="276"/>
        <end position="303"/>
    </location>
</feature>